<dbReference type="EMBL" id="CP001870">
    <property type="protein sequence ID" value="AFK21090.1"/>
    <property type="molecule type" value="Genomic_DNA"/>
</dbReference>
<dbReference type="HOGENOM" id="CLU_2475901_0_0_2"/>
<evidence type="ECO:0000313" key="3">
    <source>
        <dbReference type="Proteomes" id="UP000006469"/>
    </source>
</evidence>
<protein>
    <submittedName>
        <fullName evidence="2">Uncharacterized protein</fullName>
    </submittedName>
</protein>
<gene>
    <name evidence="2" type="ordered locus">HFX_5258</name>
</gene>
<dbReference type="AlphaFoldDB" id="I3RA30"/>
<feature type="compositionally biased region" description="Polar residues" evidence="1">
    <location>
        <begin position="16"/>
        <end position="31"/>
    </location>
</feature>
<proteinExistence type="predicted"/>
<dbReference type="Proteomes" id="UP000006469">
    <property type="component" value="Plasmid pHM300"/>
</dbReference>
<organism evidence="2 3">
    <name type="scientific">Haloferax mediterranei (strain ATCC 33500 / DSM 1411 / JCM 8866 / NBRC 14739 / NCIMB 2177 / R-4)</name>
    <name type="common">Halobacterium mediterranei</name>
    <dbReference type="NCBI Taxonomy" id="523841"/>
    <lineage>
        <taxon>Archaea</taxon>
        <taxon>Methanobacteriati</taxon>
        <taxon>Methanobacteriota</taxon>
        <taxon>Stenosarchaea group</taxon>
        <taxon>Halobacteria</taxon>
        <taxon>Halobacteriales</taxon>
        <taxon>Haloferacaceae</taxon>
        <taxon>Haloferax</taxon>
    </lineage>
</organism>
<accession>I3RA30</accession>
<geneLocation type="plasmid" evidence="2 3">
    <name>pHM300</name>
</geneLocation>
<sequence>MYRSSLSFSHLVVPSTRRSTPNTASPKAAQNKTETELPKLPEPPEQTPRRGAGYVSNESEHDGEQSAEFVALLILSPPILSLVPELR</sequence>
<evidence type="ECO:0000256" key="1">
    <source>
        <dbReference type="SAM" id="MobiDB-lite"/>
    </source>
</evidence>
<feature type="region of interest" description="Disordered" evidence="1">
    <location>
        <begin position="1"/>
        <end position="63"/>
    </location>
</feature>
<dbReference type="KEGG" id="hme:HFX_5258"/>
<keyword evidence="2" id="KW-0614">Plasmid</keyword>
<name>I3RA30_HALMT</name>
<evidence type="ECO:0000313" key="2">
    <source>
        <dbReference type="EMBL" id="AFK21090.1"/>
    </source>
</evidence>
<reference evidence="2 3" key="1">
    <citation type="journal article" date="2012" name="J. Bacteriol.">
        <title>Complete genome sequence of the metabolically versatile halophilic archaeon Haloferax mediterranei, a poly(3-hydroxybutyrate-co-3-hydroxyvalerate) producer.</title>
        <authorList>
            <person name="Han J."/>
            <person name="Zhang F."/>
            <person name="Hou J."/>
            <person name="Liu X."/>
            <person name="Li M."/>
            <person name="Liu H."/>
            <person name="Cai L."/>
            <person name="Zhang B."/>
            <person name="Chen Y."/>
            <person name="Zhou J."/>
            <person name="Hu S."/>
            <person name="Xiang H."/>
        </authorList>
    </citation>
    <scope>NUCLEOTIDE SEQUENCE [LARGE SCALE GENOMIC DNA]</scope>
    <source>
        <strain evidence="3">ATCC 33500 / DSM 1411 / JCM 8866 / NBRC 14739 / NCIMB 2177 / R-4</strain>
        <plasmid evidence="3">pHM300</plasmid>
    </source>
</reference>